<comment type="subunit">
    <text evidence="3">Interacts with GyrB.</text>
</comment>
<evidence type="ECO:0000313" key="5">
    <source>
        <dbReference type="EMBL" id="AUH32334.1"/>
    </source>
</evidence>
<keyword evidence="1 3" id="KW-0479">Metal-binding</keyword>
<feature type="binding site" evidence="3">
    <location>
        <position position="7"/>
    </location>
    <ligand>
        <name>Zn(2+)</name>
        <dbReference type="ChEBI" id="CHEBI:29105"/>
    </ligand>
</feature>
<dbReference type="SUPFAM" id="SSF57716">
    <property type="entry name" value="Glucocorticoid receptor-like (DNA-binding domain)"/>
    <property type="match status" value="1"/>
</dbReference>
<keyword evidence="6" id="KW-1185">Reference proteome</keyword>
<dbReference type="InterPro" id="IPR005584">
    <property type="entry name" value="DNA_gyrase_inhibitor_YacG"/>
</dbReference>
<evidence type="ECO:0000256" key="3">
    <source>
        <dbReference type="HAMAP-Rule" id="MF_00649"/>
    </source>
</evidence>
<name>A0A2K9ESZ5_9RHOB</name>
<dbReference type="HAMAP" id="MF_00649">
    <property type="entry name" value="DNA_gyrase_inhibitor_YacG"/>
    <property type="match status" value="1"/>
</dbReference>
<sequence>MAGCPICDKPSVPAYRPFCSRRCADVDLARWLRGDYVIPGPPADRSDDADDDQGRN</sequence>
<dbReference type="GO" id="GO:0008270">
    <property type="term" value="F:zinc ion binding"/>
    <property type="evidence" value="ECO:0007669"/>
    <property type="project" value="UniProtKB-UniRule"/>
</dbReference>
<comment type="cofactor">
    <cofactor evidence="3">
        <name>Zn(2+)</name>
        <dbReference type="ChEBI" id="CHEBI:29105"/>
    </cofactor>
    <text evidence="3">Binds 1 zinc ion.</text>
</comment>
<feature type="binding site" evidence="3">
    <location>
        <position position="4"/>
    </location>
    <ligand>
        <name>Zn(2+)</name>
        <dbReference type="ChEBI" id="CHEBI:29105"/>
    </ligand>
</feature>
<keyword evidence="2 3" id="KW-0862">Zinc</keyword>
<comment type="function">
    <text evidence="3">Inhibits all the catalytic activities of DNA gyrase by preventing its interaction with DNA. Acts by binding directly to the C-terminal domain of GyrB, which probably disrupts DNA binding by the gyrase.</text>
</comment>
<dbReference type="Proteomes" id="UP000233742">
    <property type="component" value="Chromosome"/>
</dbReference>
<dbReference type="Gene3D" id="3.30.50.10">
    <property type="entry name" value="Erythroid Transcription Factor GATA-1, subunit A"/>
    <property type="match status" value="1"/>
</dbReference>
<evidence type="ECO:0000256" key="4">
    <source>
        <dbReference type="SAM" id="MobiDB-lite"/>
    </source>
</evidence>
<feature type="binding site" evidence="3">
    <location>
        <position position="19"/>
    </location>
    <ligand>
        <name>Zn(2+)</name>
        <dbReference type="ChEBI" id="CHEBI:29105"/>
    </ligand>
</feature>
<dbReference type="OrthoDB" id="9809663at2"/>
<evidence type="ECO:0000256" key="1">
    <source>
        <dbReference type="ARBA" id="ARBA00022723"/>
    </source>
</evidence>
<evidence type="ECO:0000313" key="6">
    <source>
        <dbReference type="Proteomes" id="UP000233742"/>
    </source>
</evidence>
<organism evidence="5 6">
    <name type="scientific">Paracoccus tegillarcae</name>
    <dbReference type="NCBI Taxonomy" id="1529068"/>
    <lineage>
        <taxon>Bacteria</taxon>
        <taxon>Pseudomonadati</taxon>
        <taxon>Pseudomonadota</taxon>
        <taxon>Alphaproteobacteria</taxon>
        <taxon>Rhodobacterales</taxon>
        <taxon>Paracoccaceae</taxon>
        <taxon>Paracoccus</taxon>
    </lineage>
</organism>
<dbReference type="EMBL" id="CP025408">
    <property type="protein sequence ID" value="AUH32334.1"/>
    <property type="molecule type" value="Genomic_DNA"/>
</dbReference>
<dbReference type="GO" id="GO:0008657">
    <property type="term" value="F:DNA topoisomerase type II (double strand cut, ATP-hydrolyzing) inhibitor activity"/>
    <property type="evidence" value="ECO:0007669"/>
    <property type="project" value="UniProtKB-UniRule"/>
</dbReference>
<accession>A0A2K9ESZ5</accession>
<dbReference type="InterPro" id="IPR013088">
    <property type="entry name" value="Znf_NHR/GATA"/>
</dbReference>
<reference evidence="5 6" key="1">
    <citation type="submission" date="2017-12" db="EMBL/GenBank/DDBJ databases">
        <authorList>
            <person name="Hurst M.R.H."/>
        </authorList>
    </citation>
    <scope>NUCLEOTIDE SEQUENCE [LARGE SCALE GENOMIC DNA]</scope>
    <source>
        <strain evidence="5 6">BM15</strain>
    </source>
</reference>
<proteinExistence type="inferred from homology"/>
<feature type="binding site" evidence="3">
    <location>
        <position position="23"/>
    </location>
    <ligand>
        <name>Zn(2+)</name>
        <dbReference type="ChEBI" id="CHEBI:29105"/>
    </ligand>
</feature>
<dbReference type="RefSeq" id="WP_101459012.1">
    <property type="nucleotide sequence ID" value="NZ_CP025408.1"/>
</dbReference>
<dbReference type="GO" id="GO:0006355">
    <property type="term" value="P:regulation of DNA-templated transcription"/>
    <property type="evidence" value="ECO:0007669"/>
    <property type="project" value="InterPro"/>
</dbReference>
<dbReference type="PANTHER" id="PTHR36150">
    <property type="entry name" value="DNA GYRASE INHIBITOR YACG"/>
    <property type="match status" value="1"/>
</dbReference>
<comment type="similarity">
    <text evidence="3">Belongs to the DNA gyrase inhibitor YacG family.</text>
</comment>
<protein>
    <recommendedName>
        <fullName evidence="3">DNA gyrase inhibitor YacG</fullName>
    </recommendedName>
</protein>
<dbReference type="KEGG" id="paro:CUV01_02055"/>
<dbReference type="PANTHER" id="PTHR36150:SF1">
    <property type="entry name" value="DNA GYRASE INHIBITOR YACG"/>
    <property type="match status" value="1"/>
</dbReference>
<feature type="compositionally biased region" description="Acidic residues" evidence="4">
    <location>
        <begin position="47"/>
        <end position="56"/>
    </location>
</feature>
<feature type="region of interest" description="Disordered" evidence="4">
    <location>
        <begin position="37"/>
        <end position="56"/>
    </location>
</feature>
<dbReference type="AlphaFoldDB" id="A0A2K9ESZ5"/>
<dbReference type="Pfam" id="PF03884">
    <property type="entry name" value="YacG"/>
    <property type="match status" value="1"/>
</dbReference>
<evidence type="ECO:0000256" key="2">
    <source>
        <dbReference type="ARBA" id="ARBA00022833"/>
    </source>
</evidence>
<gene>
    <name evidence="3" type="primary">yacG</name>
    <name evidence="5" type="ORF">CUV01_02055</name>
</gene>